<gene>
    <name evidence="3" type="ORF">HJO_05785</name>
</gene>
<sequence length="929" mass="103356">MPAADIVAHPFDGAFPLFDNGAATAILVDPAEDTGVLRAVRNLQADLEKRGGARPEIRTAIPGDTANLIIVGELGKSRWVSQLRDQGRISADGVAGEWEAFSQEVIDRPFDGVERALVITGADKRGTIYGVYDLLDRAGVSPWAWWADVPIEPIDALYVAPGRRVEKPEVKYRGIFLNDENPALYGWVNEKFGGFNHGFYEHVYDLLLRLKANYLWPAMWGKAFYDDDPLNAELADEYGIVIGTSHHEPLGRAHVEWERYGTDDWNYATNKDTLDAFWRYGMERIGDREAIVTIGMRGDGDEAMTEGTAIGLLERIVRNQREIIEDVTGKPASETPQIWALYKEVQDYYDQGMQVPDDVTLLFADDNWGNIRRLPEPGVERDGGYGVYYHFDYVGDPRNYKWINTTQIERVWEQMNLADAYGAKDIWIVNVGDLKPMEFPIDFFLDLAWDPADIPLDRLAAYPAEWAAEQFGPAHAAEIGALLTTYTKYNARRKPELLEPGTYSLLNYREADRVVADYNALAERATALRAELPASQDDAYMQLVWFPIHAAANLNELYVTAAKNHLHAQQHRASTNALADRVEQLFAKDAELARIYHEDISDGKWNHLMSQTHIGYSYWQQPEQNNMPDVVRIDVPAPALPGVSVPGTEDVSMTVDAVLTMPVFDPYGRPVQTFDVFNGGQTPFPFEVSTDADWVRLSAPEMIVKTEIPVTVSIDWARVPAGTSSASVWVSSGETRIPVTIPVHTFEVPAEGHPFIETGGIVSFDASDAHRFGNGDTVQWKIIPNLGRTGDSITPFPVTAASQTPGADGSPRLDYNIYVTEPGTYTADVTLAPSLDFRGKGGLRYAISVNDAPPQVVNINRDTSPEAWRLTVADYANVQRTEHVIEQAGLQHVTLWMVDPGVVFEHVTLARGPVPDAYLGPPASPQARR</sequence>
<dbReference type="InterPro" id="IPR029018">
    <property type="entry name" value="Hex-like_dom2"/>
</dbReference>
<feature type="domain" description="Gylcosyl hydrolase 115 C-terminal" evidence="2">
    <location>
        <begin position="755"/>
        <end position="922"/>
    </location>
</feature>
<dbReference type="PANTHER" id="PTHR37842:SF2">
    <property type="entry name" value="GYLCOSYL HYDROLASE 115 C-TERMINAL DOMAIN-CONTAINING PROTEIN"/>
    <property type="match status" value="1"/>
</dbReference>
<proteinExistence type="predicted"/>
<evidence type="ECO:0000256" key="1">
    <source>
        <dbReference type="ARBA" id="ARBA00022801"/>
    </source>
</evidence>
<evidence type="ECO:0000259" key="2">
    <source>
        <dbReference type="Pfam" id="PF17829"/>
    </source>
</evidence>
<dbReference type="EMBL" id="ARYK01000002">
    <property type="protein sequence ID" value="KCZ93342.1"/>
    <property type="molecule type" value="Genomic_DNA"/>
</dbReference>
<keyword evidence="1" id="KW-0378">Hydrolase</keyword>
<reference evidence="3 4" key="1">
    <citation type="journal article" date="2014" name="Antonie Van Leeuwenhoek">
        <title>Hyphomonas beringensis sp. nov. and Hyphomonas chukchiensis sp. nov., isolated from surface seawater of the Bering Sea and Chukchi Sea.</title>
        <authorList>
            <person name="Li C."/>
            <person name="Lai Q."/>
            <person name="Li G."/>
            <person name="Dong C."/>
            <person name="Wang J."/>
            <person name="Liao Y."/>
            <person name="Shao Z."/>
        </authorList>
    </citation>
    <scope>NUCLEOTIDE SEQUENCE [LARGE SCALE GENOMIC DNA]</scope>
    <source>
        <strain evidence="3 4">MHS-2</strain>
    </source>
</reference>
<dbReference type="PATRIC" id="fig|1280950.3.peg.1165"/>
<dbReference type="AlphaFoldDB" id="A0A059FRU9"/>
<name>A0A059FRU9_9PROT</name>
<dbReference type="Gene3D" id="2.60.120.1620">
    <property type="match status" value="1"/>
</dbReference>
<dbReference type="InterPro" id="IPR031924">
    <property type="entry name" value="GH115"/>
</dbReference>
<keyword evidence="4" id="KW-1185">Reference proteome</keyword>
<dbReference type="InterPro" id="IPR042301">
    <property type="entry name" value="GH115_sf"/>
</dbReference>
<evidence type="ECO:0000313" key="3">
    <source>
        <dbReference type="EMBL" id="KCZ93342.1"/>
    </source>
</evidence>
<protein>
    <recommendedName>
        <fullName evidence="2">Gylcosyl hydrolase 115 C-terminal domain-containing protein</fullName>
    </recommendedName>
</protein>
<accession>A0A059FRU9</accession>
<dbReference type="Proteomes" id="UP000025171">
    <property type="component" value="Unassembled WGS sequence"/>
</dbReference>
<dbReference type="Pfam" id="PF15979">
    <property type="entry name" value="Glyco_hydro_115"/>
    <property type="match status" value="1"/>
</dbReference>
<dbReference type="Gene3D" id="3.20.20.520">
    <property type="entry name" value="Glycosyl hydrolase family 115"/>
    <property type="match status" value="1"/>
</dbReference>
<dbReference type="STRING" id="1280950.HJO_05785"/>
<comment type="caution">
    <text evidence="3">The sequence shown here is derived from an EMBL/GenBank/DDBJ whole genome shotgun (WGS) entry which is preliminary data.</text>
</comment>
<dbReference type="PANTHER" id="PTHR37842">
    <property type="match status" value="1"/>
</dbReference>
<organism evidence="3 4">
    <name type="scientific">Hyphomonas johnsonii MHS-2</name>
    <dbReference type="NCBI Taxonomy" id="1280950"/>
    <lineage>
        <taxon>Bacteria</taxon>
        <taxon>Pseudomonadati</taxon>
        <taxon>Pseudomonadota</taxon>
        <taxon>Alphaproteobacteria</taxon>
        <taxon>Hyphomonadales</taxon>
        <taxon>Hyphomonadaceae</taxon>
        <taxon>Hyphomonas</taxon>
    </lineage>
</organism>
<dbReference type="SUPFAM" id="SSF55545">
    <property type="entry name" value="beta-N-acetylhexosaminidase-like domain"/>
    <property type="match status" value="1"/>
</dbReference>
<dbReference type="Pfam" id="PF17829">
    <property type="entry name" value="GH115_C"/>
    <property type="match status" value="1"/>
</dbReference>
<dbReference type="InterPro" id="IPR041437">
    <property type="entry name" value="GH115_C"/>
</dbReference>
<dbReference type="GO" id="GO:0005975">
    <property type="term" value="P:carbohydrate metabolic process"/>
    <property type="evidence" value="ECO:0007669"/>
    <property type="project" value="UniProtKB-ARBA"/>
</dbReference>
<dbReference type="Gene3D" id="3.30.379.10">
    <property type="entry name" value="Chitobiase/beta-hexosaminidase domain 2-like"/>
    <property type="match status" value="1"/>
</dbReference>
<dbReference type="eggNOG" id="ENOG502Z7KK">
    <property type="taxonomic scope" value="Bacteria"/>
</dbReference>
<dbReference type="Gene3D" id="1.20.58.2150">
    <property type="match status" value="1"/>
</dbReference>
<evidence type="ECO:0000313" key="4">
    <source>
        <dbReference type="Proteomes" id="UP000025171"/>
    </source>
</evidence>
<dbReference type="GO" id="GO:0016787">
    <property type="term" value="F:hydrolase activity"/>
    <property type="evidence" value="ECO:0007669"/>
    <property type="project" value="UniProtKB-KW"/>
</dbReference>